<name>A0A158IQF6_9BURK</name>
<feature type="region of interest" description="Disordered" evidence="6">
    <location>
        <begin position="435"/>
        <end position="454"/>
    </location>
</feature>
<evidence type="ECO:0000313" key="9">
    <source>
        <dbReference type="EMBL" id="SAL58419.1"/>
    </source>
</evidence>
<reference evidence="9 10" key="1">
    <citation type="submission" date="2016-01" db="EMBL/GenBank/DDBJ databases">
        <authorList>
            <person name="Oliw E.H."/>
        </authorList>
    </citation>
    <scope>NUCLEOTIDE SEQUENCE [LARGE SCALE GENOMIC DNA]</scope>
    <source>
        <strain evidence="9">LMG 27134</strain>
    </source>
</reference>
<feature type="transmembrane region" description="Helical" evidence="7">
    <location>
        <begin position="344"/>
        <end position="363"/>
    </location>
</feature>
<accession>A0A158IQF6</accession>
<dbReference type="GO" id="GO:0016020">
    <property type="term" value="C:membrane"/>
    <property type="evidence" value="ECO:0007669"/>
    <property type="project" value="UniProtKB-SubCell"/>
</dbReference>
<feature type="transmembrane region" description="Helical" evidence="7">
    <location>
        <begin position="18"/>
        <end position="35"/>
    </location>
</feature>
<keyword evidence="2" id="KW-0813">Transport</keyword>
<evidence type="ECO:0000256" key="5">
    <source>
        <dbReference type="ARBA" id="ARBA00023136"/>
    </source>
</evidence>
<keyword evidence="3 7" id="KW-0812">Transmembrane</keyword>
<protein>
    <submittedName>
        <fullName evidence="9">Membrane protein</fullName>
    </submittedName>
</protein>
<feature type="domain" description="Major facilitator superfamily (MFS) profile" evidence="8">
    <location>
        <begin position="22"/>
        <end position="433"/>
    </location>
</feature>
<evidence type="ECO:0000256" key="7">
    <source>
        <dbReference type="SAM" id="Phobius"/>
    </source>
</evidence>
<feature type="transmembrane region" description="Helical" evidence="7">
    <location>
        <begin position="317"/>
        <end position="338"/>
    </location>
</feature>
<feature type="transmembrane region" description="Helical" evidence="7">
    <location>
        <begin position="375"/>
        <end position="397"/>
    </location>
</feature>
<feature type="transmembrane region" description="Helical" evidence="7">
    <location>
        <begin position="145"/>
        <end position="164"/>
    </location>
</feature>
<feature type="transmembrane region" description="Helical" evidence="7">
    <location>
        <begin position="55"/>
        <end position="80"/>
    </location>
</feature>
<evidence type="ECO:0000256" key="3">
    <source>
        <dbReference type="ARBA" id="ARBA00022692"/>
    </source>
</evidence>
<dbReference type="InterPro" id="IPR011701">
    <property type="entry name" value="MFS"/>
</dbReference>
<feature type="transmembrane region" description="Helical" evidence="7">
    <location>
        <begin position="281"/>
        <end position="305"/>
    </location>
</feature>
<dbReference type="PANTHER" id="PTHR43791">
    <property type="entry name" value="PERMEASE-RELATED"/>
    <property type="match status" value="1"/>
</dbReference>
<proteinExistence type="predicted"/>
<organism evidence="9 10">
    <name type="scientific">Caballeronia udeis</name>
    <dbReference type="NCBI Taxonomy" id="1232866"/>
    <lineage>
        <taxon>Bacteria</taxon>
        <taxon>Pseudomonadati</taxon>
        <taxon>Pseudomonadota</taxon>
        <taxon>Betaproteobacteria</taxon>
        <taxon>Burkholderiales</taxon>
        <taxon>Burkholderiaceae</taxon>
        <taxon>Caballeronia</taxon>
    </lineage>
</organism>
<dbReference type="Gene3D" id="1.20.1250.20">
    <property type="entry name" value="MFS general substrate transporter like domains"/>
    <property type="match status" value="2"/>
</dbReference>
<gene>
    <name evidence="9" type="ORF">AWB69_06442</name>
</gene>
<feature type="transmembrane region" description="Helical" evidence="7">
    <location>
        <begin position="184"/>
        <end position="202"/>
    </location>
</feature>
<evidence type="ECO:0000259" key="8">
    <source>
        <dbReference type="PROSITE" id="PS50850"/>
    </source>
</evidence>
<evidence type="ECO:0000256" key="6">
    <source>
        <dbReference type="SAM" id="MobiDB-lite"/>
    </source>
</evidence>
<dbReference type="AlphaFoldDB" id="A0A158IQF6"/>
<dbReference type="RefSeq" id="WP_063977952.1">
    <property type="nucleotide sequence ID" value="NZ_FCOK02000058.1"/>
</dbReference>
<feature type="transmembrane region" description="Helical" evidence="7">
    <location>
        <begin position="248"/>
        <end position="269"/>
    </location>
</feature>
<dbReference type="EMBL" id="FCOK02000058">
    <property type="protein sequence ID" value="SAL58419.1"/>
    <property type="molecule type" value="Genomic_DNA"/>
</dbReference>
<dbReference type="InterPro" id="IPR036259">
    <property type="entry name" value="MFS_trans_sf"/>
</dbReference>
<evidence type="ECO:0000256" key="2">
    <source>
        <dbReference type="ARBA" id="ARBA00022448"/>
    </source>
</evidence>
<sequence length="454" mass="49642">MNDTLNAARIRPQTARKVIWHLAPLLILLYVVNQMDRANVGYAALTMNHELGMSVSQFGFAAGLFYAGYILVAVPSNLLLARFGARLWMTRILVTWGIIASLTAFVDSAHMLYVLRFLLGITESGFFPGMVLYVTFWLPRQERVWLMSLLFIAIPLSNMLGAPISTFVMEHVHIFGWPGWRSMFFIEGLPAIALGVATFILMKNRPDEASWLTADERAELNDALAMEQQEAQRVSPKSAWSALVDRRVLAFGLIYFGINIGVVALSFFMPQIVAEFSRTFAVNYSVLQIGLITAIPFAVSALTILSWGHYARRTTVSAWHVAVPTAIGGLSFAAALFLSSPYEVMAAFTLGAVGVYTPHASFWQLPPRYLSNAAAAAGIGLINTIGTLAGFLGPYATGWLHDVTGSYRVPMLGVAALMCMSATMVVLIERTSRTAPPSVRPSELPERHASGSAI</sequence>
<dbReference type="Proteomes" id="UP000054683">
    <property type="component" value="Unassembled WGS sequence"/>
</dbReference>
<dbReference type="GO" id="GO:0022857">
    <property type="term" value="F:transmembrane transporter activity"/>
    <property type="evidence" value="ECO:0007669"/>
    <property type="project" value="InterPro"/>
</dbReference>
<keyword evidence="5 7" id="KW-0472">Membrane</keyword>
<evidence type="ECO:0000256" key="4">
    <source>
        <dbReference type="ARBA" id="ARBA00022989"/>
    </source>
</evidence>
<dbReference type="SUPFAM" id="SSF103473">
    <property type="entry name" value="MFS general substrate transporter"/>
    <property type="match status" value="1"/>
</dbReference>
<dbReference type="InterPro" id="IPR020846">
    <property type="entry name" value="MFS_dom"/>
</dbReference>
<dbReference type="Pfam" id="PF07690">
    <property type="entry name" value="MFS_1"/>
    <property type="match status" value="1"/>
</dbReference>
<comment type="subcellular location">
    <subcellularLocation>
        <location evidence="1">Membrane</location>
        <topology evidence="1">Multi-pass membrane protein</topology>
    </subcellularLocation>
</comment>
<feature type="transmembrane region" description="Helical" evidence="7">
    <location>
        <begin position="409"/>
        <end position="428"/>
    </location>
</feature>
<feature type="compositionally biased region" description="Basic and acidic residues" evidence="6">
    <location>
        <begin position="443"/>
        <end position="454"/>
    </location>
</feature>
<keyword evidence="4 7" id="KW-1133">Transmembrane helix</keyword>
<dbReference type="FunFam" id="1.20.1250.20:FF:000018">
    <property type="entry name" value="MFS transporter permease"/>
    <property type="match status" value="1"/>
</dbReference>
<feature type="transmembrane region" description="Helical" evidence="7">
    <location>
        <begin position="117"/>
        <end position="138"/>
    </location>
</feature>
<dbReference type="PANTHER" id="PTHR43791:SF36">
    <property type="entry name" value="TRANSPORTER, PUTATIVE (AFU_ORTHOLOGUE AFUA_6G08340)-RELATED"/>
    <property type="match status" value="1"/>
</dbReference>
<evidence type="ECO:0000313" key="10">
    <source>
        <dbReference type="Proteomes" id="UP000054683"/>
    </source>
</evidence>
<dbReference type="CDD" id="cd17319">
    <property type="entry name" value="MFS_ExuT_GudP_like"/>
    <property type="match status" value="1"/>
</dbReference>
<dbReference type="PROSITE" id="PS50850">
    <property type="entry name" value="MFS"/>
    <property type="match status" value="1"/>
</dbReference>
<evidence type="ECO:0000256" key="1">
    <source>
        <dbReference type="ARBA" id="ARBA00004141"/>
    </source>
</evidence>
<feature type="transmembrane region" description="Helical" evidence="7">
    <location>
        <begin position="92"/>
        <end position="111"/>
    </location>
</feature>